<reference evidence="10" key="1">
    <citation type="submission" date="2023-02" db="EMBL/GenBank/DDBJ databases">
        <title>A novel hydrolase synthesized by Rhodococcus erythropolis HQ is responsible for the detoxification of Zearalenone.</title>
        <authorList>
            <person name="Hu J."/>
            <person name="Xu J."/>
        </authorList>
    </citation>
    <scope>NUCLEOTIDE SEQUENCE</scope>
    <source>
        <strain evidence="10">HQ</strain>
    </source>
</reference>
<keyword evidence="7 9" id="KW-1133">Transmembrane helix</keyword>
<keyword evidence="8 9" id="KW-0472">Membrane</keyword>
<dbReference type="HAMAP" id="MF_00024">
    <property type="entry name" value="CobD_CbiB"/>
    <property type="match status" value="1"/>
</dbReference>
<comment type="subcellular location">
    <subcellularLocation>
        <location evidence="1 9">Cell membrane</location>
        <topology evidence="1 9">Multi-pass membrane protein</topology>
    </subcellularLocation>
</comment>
<evidence type="ECO:0000256" key="7">
    <source>
        <dbReference type="ARBA" id="ARBA00022989"/>
    </source>
</evidence>
<dbReference type="GO" id="GO:0048472">
    <property type="term" value="F:threonine-phosphate decarboxylase activity"/>
    <property type="evidence" value="ECO:0007669"/>
    <property type="project" value="InterPro"/>
</dbReference>
<name>A0AAW6LJT2_RHOSG</name>
<dbReference type="NCBIfam" id="NF002276">
    <property type="entry name" value="PRK01209.1-4"/>
    <property type="match status" value="1"/>
</dbReference>
<dbReference type="GO" id="GO:0015420">
    <property type="term" value="F:ABC-type vitamin B12 transporter activity"/>
    <property type="evidence" value="ECO:0007669"/>
    <property type="project" value="UniProtKB-UniRule"/>
</dbReference>
<dbReference type="AlphaFoldDB" id="A0AAW6LJT2"/>
<comment type="similarity">
    <text evidence="3 9">Belongs to the CobD/CbiB family.</text>
</comment>
<dbReference type="Proteomes" id="UP001217325">
    <property type="component" value="Unassembled WGS sequence"/>
</dbReference>
<evidence type="ECO:0000256" key="9">
    <source>
        <dbReference type="HAMAP-Rule" id="MF_00024"/>
    </source>
</evidence>
<dbReference type="PANTHER" id="PTHR34308:SF1">
    <property type="entry name" value="COBALAMIN BIOSYNTHESIS PROTEIN CBIB"/>
    <property type="match status" value="1"/>
</dbReference>
<dbReference type="Pfam" id="PF03186">
    <property type="entry name" value="CobD_Cbib"/>
    <property type="match status" value="1"/>
</dbReference>
<dbReference type="InterPro" id="IPR004485">
    <property type="entry name" value="Cobalamin_biosynth_CobD/CbiB"/>
</dbReference>
<evidence type="ECO:0000256" key="2">
    <source>
        <dbReference type="ARBA" id="ARBA00004953"/>
    </source>
</evidence>
<gene>
    <name evidence="9" type="primary">cobD</name>
    <name evidence="10" type="ORF">PXH69_19845</name>
</gene>
<dbReference type="EMBL" id="JARDXE010000012">
    <property type="protein sequence ID" value="MDE8647224.1"/>
    <property type="molecule type" value="Genomic_DNA"/>
</dbReference>
<comment type="caution">
    <text evidence="10">The sequence shown here is derived from an EMBL/GenBank/DDBJ whole genome shotgun (WGS) entry which is preliminary data.</text>
</comment>
<feature type="transmembrane region" description="Helical" evidence="9">
    <location>
        <begin position="318"/>
        <end position="340"/>
    </location>
</feature>
<evidence type="ECO:0000256" key="8">
    <source>
        <dbReference type="ARBA" id="ARBA00023136"/>
    </source>
</evidence>
<sequence>MAAKTTLVHISVRSSRSRFNARAAGLLLGFVADRVFADPGRFHPVAGFGTAAIALQKMSYRDSRAAGTLHVAVLLAGTAGLGLAAETASRRAGWVAVTGTTAMATWAVLGGTSLARTGIDMAARLEASQVDGDLTKARELLPSLCGRDPSVLGEDGLTRAALESVAENTSDASVGAMFWGAIAGVPGLFVYRAANTLDAMIGYRSEKYLRFGWAAARFDDLVNIVPARLTGALTAACAPVVGGSVQESLAAWKRDAAAHPSPNAGVAEASAAGALGISLGGRTEYAHGVEMRPVLGRGPVPTPNDLRRAARLSSAVQISAAVVSAGISAGIAVSIGKFGFLRRQRH</sequence>
<keyword evidence="6 9" id="KW-0812">Transmembrane</keyword>
<keyword evidence="4 9" id="KW-1003">Cell membrane</keyword>
<accession>A0AAW6LJT2</accession>
<proteinExistence type="inferred from homology"/>
<comment type="function">
    <text evidence="9">Converts cobyric acid to cobinamide by the addition of aminopropanol on the F carboxylic group.</text>
</comment>
<evidence type="ECO:0000256" key="1">
    <source>
        <dbReference type="ARBA" id="ARBA00004651"/>
    </source>
</evidence>
<dbReference type="GO" id="GO:0005886">
    <property type="term" value="C:plasma membrane"/>
    <property type="evidence" value="ECO:0007669"/>
    <property type="project" value="UniProtKB-SubCell"/>
</dbReference>
<evidence type="ECO:0000313" key="10">
    <source>
        <dbReference type="EMBL" id="MDE8647224.1"/>
    </source>
</evidence>
<dbReference type="PANTHER" id="PTHR34308">
    <property type="entry name" value="COBALAMIN BIOSYNTHESIS PROTEIN CBIB"/>
    <property type="match status" value="1"/>
</dbReference>
<dbReference type="GO" id="GO:0009236">
    <property type="term" value="P:cobalamin biosynthetic process"/>
    <property type="evidence" value="ECO:0007669"/>
    <property type="project" value="UniProtKB-UniRule"/>
</dbReference>
<evidence type="ECO:0000256" key="3">
    <source>
        <dbReference type="ARBA" id="ARBA00006263"/>
    </source>
</evidence>
<keyword evidence="5 9" id="KW-0169">Cobalamin biosynthesis</keyword>
<comment type="caution">
    <text evidence="9">Lacks conserved residue(s) required for the propagation of feature annotation.</text>
</comment>
<comment type="pathway">
    <text evidence="2 9">Cofactor biosynthesis; adenosylcobalamin biosynthesis.</text>
</comment>
<evidence type="ECO:0000313" key="11">
    <source>
        <dbReference type="Proteomes" id="UP001217325"/>
    </source>
</evidence>
<protein>
    <recommendedName>
        <fullName evidence="9">Cobalamin biosynthesis protein CobD</fullName>
    </recommendedName>
</protein>
<evidence type="ECO:0000256" key="5">
    <source>
        <dbReference type="ARBA" id="ARBA00022573"/>
    </source>
</evidence>
<evidence type="ECO:0000256" key="4">
    <source>
        <dbReference type="ARBA" id="ARBA00022475"/>
    </source>
</evidence>
<evidence type="ECO:0000256" key="6">
    <source>
        <dbReference type="ARBA" id="ARBA00022692"/>
    </source>
</evidence>
<organism evidence="10 11">
    <name type="scientific">Rhodococcus qingshengii</name>
    <dbReference type="NCBI Taxonomy" id="334542"/>
    <lineage>
        <taxon>Bacteria</taxon>
        <taxon>Bacillati</taxon>
        <taxon>Actinomycetota</taxon>
        <taxon>Actinomycetes</taxon>
        <taxon>Mycobacteriales</taxon>
        <taxon>Nocardiaceae</taxon>
        <taxon>Rhodococcus</taxon>
        <taxon>Rhodococcus erythropolis group</taxon>
    </lineage>
</organism>